<dbReference type="Proteomes" id="UP000245081">
    <property type="component" value="Unassembled WGS sequence"/>
</dbReference>
<keyword evidence="3" id="KW-1185">Reference proteome</keyword>
<protein>
    <submittedName>
        <fullName evidence="2">Glycosyl transferase family 1</fullName>
    </submittedName>
</protein>
<dbReference type="CDD" id="cd03801">
    <property type="entry name" value="GT4_PimA-like"/>
    <property type="match status" value="1"/>
</dbReference>
<gene>
    <name evidence="2" type="ORF">NMK_0845</name>
</gene>
<reference evidence="2 3" key="1">
    <citation type="journal article" date="2018" name="Environ. Microbiol.">
        <title>Isolation and genomic characterization of Novimethylophilus kurashikiensis gen. nov. sp. nov., a new lanthanide-dependent methylotrophic species of Methylophilaceae.</title>
        <authorList>
            <person name="Lv H."/>
            <person name="Sahin N."/>
            <person name="Tani A."/>
        </authorList>
    </citation>
    <scope>NUCLEOTIDE SEQUENCE [LARGE SCALE GENOMIC DNA]</scope>
    <source>
        <strain evidence="2 3">La2-4</strain>
    </source>
</reference>
<dbReference type="EMBL" id="BDOQ01000003">
    <property type="protein sequence ID" value="GBG13299.1"/>
    <property type="molecule type" value="Genomic_DNA"/>
</dbReference>
<dbReference type="Gene3D" id="3.40.50.2000">
    <property type="entry name" value="Glycogen Phosphorylase B"/>
    <property type="match status" value="2"/>
</dbReference>
<dbReference type="InterPro" id="IPR001296">
    <property type="entry name" value="Glyco_trans_1"/>
</dbReference>
<comment type="caution">
    <text evidence="2">The sequence shown here is derived from an EMBL/GenBank/DDBJ whole genome shotgun (WGS) entry which is preliminary data.</text>
</comment>
<dbReference type="Pfam" id="PF00534">
    <property type="entry name" value="Glycos_transf_1"/>
    <property type="match status" value="1"/>
</dbReference>
<feature type="domain" description="Glycosyl transferase family 1" evidence="1">
    <location>
        <begin position="301"/>
        <end position="423"/>
    </location>
</feature>
<keyword evidence="2" id="KW-0808">Transferase</keyword>
<dbReference type="AlphaFoldDB" id="A0A2R5F5W0"/>
<name>A0A2R5F5W0_9PROT</name>
<evidence type="ECO:0000259" key="1">
    <source>
        <dbReference type="Pfam" id="PF00534"/>
    </source>
</evidence>
<dbReference type="GO" id="GO:0016757">
    <property type="term" value="F:glycosyltransferase activity"/>
    <property type="evidence" value="ECO:0007669"/>
    <property type="project" value="InterPro"/>
</dbReference>
<dbReference type="OrthoDB" id="433681at2"/>
<dbReference type="PANTHER" id="PTHR12526">
    <property type="entry name" value="GLYCOSYLTRANSFERASE"/>
    <property type="match status" value="1"/>
</dbReference>
<accession>A0A2R5F5W0</accession>
<dbReference type="PANTHER" id="PTHR12526:SF638">
    <property type="entry name" value="SPORE COAT PROTEIN SA"/>
    <property type="match status" value="1"/>
</dbReference>
<proteinExistence type="predicted"/>
<sequence length="450" mass="51206">MKLLFCCEFYYPSVGGVQEVMRQIAERMVKNGHEVTIATSQLNNRNFDSHNGVRIVEFAVTGNLTRGLEGEIERYQSFLANFNADAIMIKAAQQWTFDASWPVLDLIKARKVFIPCGFSGLYEPEYAQYFCNLPNILRKFDHLIFYAERYRDIDFVKNHGMQHFSIVPNGACEEEFSAIKDSSFRERHGIPESSFLLLTVGSMTGMKGHREVAEAVARLNSKGRHVTLILNGNRLPSISDIRVNLATPSKCSGIENLLIRFRHLGKRTSKLAGKACRAFRVYQKEGWKGVWQRIATLLGQKKKTLDYWINDINHQVRNKKILQLDLPRTELIQAYKASDLFVFASNIEYSPLVLFESTAAGLPFLSVPVGNAEEIAEWTGGGCICPALKDERGYTRVDPELLSKMILELMDHPEDLRKLGENGHAAWRERFNWLTIAKDYEEILSGVVSR</sequence>
<dbReference type="SUPFAM" id="SSF53756">
    <property type="entry name" value="UDP-Glycosyltransferase/glycogen phosphorylase"/>
    <property type="match status" value="1"/>
</dbReference>
<organism evidence="2 3">
    <name type="scientific">Novimethylophilus kurashikiensis</name>
    <dbReference type="NCBI Taxonomy" id="1825523"/>
    <lineage>
        <taxon>Bacteria</taxon>
        <taxon>Pseudomonadati</taxon>
        <taxon>Pseudomonadota</taxon>
        <taxon>Betaproteobacteria</taxon>
        <taxon>Nitrosomonadales</taxon>
        <taxon>Methylophilaceae</taxon>
        <taxon>Novimethylophilus</taxon>
    </lineage>
</organism>
<evidence type="ECO:0000313" key="2">
    <source>
        <dbReference type="EMBL" id="GBG13299.1"/>
    </source>
</evidence>
<evidence type="ECO:0000313" key="3">
    <source>
        <dbReference type="Proteomes" id="UP000245081"/>
    </source>
</evidence>